<keyword evidence="3" id="KW-1185">Reference proteome</keyword>
<dbReference type="Proteomes" id="UP000708208">
    <property type="component" value="Unassembled WGS sequence"/>
</dbReference>
<evidence type="ECO:0000313" key="3">
    <source>
        <dbReference type="Proteomes" id="UP000708208"/>
    </source>
</evidence>
<name>A0A8J2NN31_9HEXA</name>
<keyword evidence="1" id="KW-0812">Transmembrane</keyword>
<reference evidence="2" key="1">
    <citation type="submission" date="2021-06" db="EMBL/GenBank/DDBJ databases">
        <authorList>
            <person name="Hodson N. C."/>
            <person name="Mongue J. A."/>
            <person name="Jaron S. K."/>
        </authorList>
    </citation>
    <scope>NUCLEOTIDE SEQUENCE</scope>
</reference>
<evidence type="ECO:0000256" key="1">
    <source>
        <dbReference type="SAM" id="Phobius"/>
    </source>
</evidence>
<dbReference type="EMBL" id="CAJVCH010059756">
    <property type="protein sequence ID" value="CAG7719236.1"/>
    <property type="molecule type" value="Genomic_DNA"/>
</dbReference>
<accession>A0A8J2NN31</accession>
<gene>
    <name evidence="2" type="ORF">AFUS01_LOCUS8571</name>
</gene>
<dbReference type="AlphaFoldDB" id="A0A8J2NN31"/>
<organism evidence="2 3">
    <name type="scientific">Allacma fusca</name>
    <dbReference type="NCBI Taxonomy" id="39272"/>
    <lineage>
        <taxon>Eukaryota</taxon>
        <taxon>Metazoa</taxon>
        <taxon>Ecdysozoa</taxon>
        <taxon>Arthropoda</taxon>
        <taxon>Hexapoda</taxon>
        <taxon>Collembola</taxon>
        <taxon>Symphypleona</taxon>
        <taxon>Sminthuridae</taxon>
        <taxon>Allacma</taxon>
    </lineage>
</organism>
<protein>
    <submittedName>
        <fullName evidence="2">Uncharacterized protein</fullName>
    </submittedName>
</protein>
<proteinExistence type="predicted"/>
<feature type="transmembrane region" description="Helical" evidence="1">
    <location>
        <begin position="56"/>
        <end position="75"/>
    </location>
</feature>
<evidence type="ECO:0000313" key="2">
    <source>
        <dbReference type="EMBL" id="CAG7719236.1"/>
    </source>
</evidence>
<keyword evidence="1" id="KW-0472">Membrane</keyword>
<sequence>MNSTAMTPILVNSTIIEDNVIEDNENTTIISFEKETRTYIYEGGVPPSYWDSPISASQLIVTCILLIILCGIYTYSNFDSNKRETPLLKPGRNQSMDAKIENRLQQLENNRSTGDWQGELSVTREKLERIIQWLNSCPSPGNFQTFKHCQENEV</sequence>
<comment type="caution">
    <text evidence="2">The sequence shown here is derived from an EMBL/GenBank/DDBJ whole genome shotgun (WGS) entry which is preliminary data.</text>
</comment>
<keyword evidence="1" id="KW-1133">Transmembrane helix</keyword>